<evidence type="ECO:0000256" key="3">
    <source>
        <dbReference type="ARBA" id="ARBA00022618"/>
    </source>
</evidence>
<keyword evidence="6 9" id="KW-0238">DNA-binding</keyword>
<evidence type="ECO:0000256" key="8">
    <source>
        <dbReference type="ARBA" id="ARBA00023306"/>
    </source>
</evidence>
<feature type="domain" description="Tyr recombinase" evidence="10">
    <location>
        <begin position="106"/>
        <end position="297"/>
    </location>
</feature>
<evidence type="ECO:0000313" key="13">
    <source>
        <dbReference type="Proteomes" id="UP001161391"/>
    </source>
</evidence>
<feature type="active site" evidence="9">
    <location>
        <position position="147"/>
    </location>
</feature>
<dbReference type="HAMAP" id="MF_01808">
    <property type="entry name" value="Recomb_XerC_XerD"/>
    <property type="match status" value="1"/>
</dbReference>
<name>A0ABQ5VCA0_9PROT</name>
<dbReference type="RefSeq" id="WP_284390058.1">
    <property type="nucleotide sequence ID" value="NZ_BSNK01000002.1"/>
</dbReference>
<dbReference type="InterPro" id="IPR050090">
    <property type="entry name" value="Tyrosine_recombinase_XerCD"/>
</dbReference>
<comment type="function">
    <text evidence="9">Site-specific tyrosine recombinase, which acts by catalyzing the cutting and rejoining of the recombining DNA molecules. The XerC-XerD complex is essential to convert dimers of the bacterial chromosome into monomers to permit their segregation at cell division. It also contributes to the segregational stability of plasmids.</text>
</comment>
<dbReference type="InterPro" id="IPR013762">
    <property type="entry name" value="Integrase-like_cat_sf"/>
</dbReference>
<dbReference type="Pfam" id="PF00589">
    <property type="entry name" value="Phage_integrase"/>
    <property type="match status" value="1"/>
</dbReference>
<dbReference type="InterPro" id="IPR002104">
    <property type="entry name" value="Integrase_catalytic"/>
</dbReference>
<dbReference type="InterPro" id="IPR023009">
    <property type="entry name" value="Tyrosine_recombinase_XerC/XerD"/>
</dbReference>
<evidence type="ECO:0000256" key="9">
    <source>
        <dbReference type="HAMAP-Rule" id="MF_01808"/>
    </source>
</evidence>
<keyword evidence="5 9" id="KW-0229">DNA integration</keyword>
<comment type="similarity">
    <text evidence="9">Belongs to the 'phage' integrase family. XerC subfamily.</text>
</comment>
<dbReference type="CDD" id="cd00798">
    <property type="entry name" value="INT_XerDC_C"/>
    <property type="match status" value="1"/>
</dbReference>
<dbReference type="Gene3D" id="1.10.443.10">
    <property type="entry name" value="Intergrase catalytic core"/>
    <property type="match status" value="1"/>
</dbReference>
<dbReference type="InterPro" id="IPR044068">
    <property type="entry name" value="CB"/>
</dbReference>
<dbReference type="SUPFAM" id="SSF56349">
    <property type="entry name" value="DNA breaking-rejoining enzymes"/>
    <property type="match status" value="1"/>
</dbReference>
<dbReference type="PROSITE" id="PS51898">
    <property type="entry name" value="TYR_RECOMBINASE"/>
    <property type="match status" value="1"/>
</dbReference>
<dbReference type="PROSITE" id="PS51900">
    <property type="entry name" value="CB"/>
    <property type="match status" value="1"/>
</dbReference>
<evidence type="ECO:0000259" key="10">
    <source>
        <dbReference type="PROSITE" id="PS51898"/>
    </source>
</evidence>
<dbReference type="PANTHER" id="PTHR30349">
    <property type="entry name" value="PHAGE INTEGRASE-RELATED"/>
    <property type="match status" value="1"/>
</dbReference>
<feature type="active site" evidence="9">
    <location>
        <position position="252"/>
    </location>
</feature>
<evidence type="ECO:0000256" key="5">
    <source>
        <dbReference type="ARBA" id="ARBA00022908"/>
    </source>
</evidence>
<keyword evidence="2 9" id="KW-0963">Cytoplasm</keyword>
<dbReference type="InterPro" id="IPR004107">
    <property type="entry name" value="Integrase_SAM-like_N"/>
</dbReference>
<feature type="domain" description="Core-binding (CB)" evidence="11">
    <location>
        <begin position="1"/>
        <end position="85"/>
    </location>
</feature>
<dbReference type="Proteomes" id="UP001161391">
    <property type="component" value="Unassembled WGS sequence"/>
</dbReference>
<evidence type="ECO:0000256" key="2">
    <source>
        <dbReference type="ARBA" id="ARBA00022490"/>
    </source>
</evidence>
<reference evidence="12" key="2">
    <citation type="submission" date="2023-01" db="EMBL/GenBank/DDBJ databases">
        <title>Draft genome sequence of Algimonas ampicilliniresistens strain NBRC 108219.</title>
        <authorList>
            <person name="Sun Q."/>
            <person name="Mori K."/>
        </authorList>
    </citation>
    <scope>NUCLEOTIDE SEQUENCE</scope>
    <source>
        <strain evidence="12">NBRC 108219</strain>
    </source>
</reference>
<feature type="active site" evidence="9">
    <location>
        <position position="171"/>
    </location>
</feature>
<dbReference type="Gene3D" id="1.10.150.130">
    <property type="match status" value="1"/>
</dbReference>
<dbReference type="InterPro" id="IPR010998">
    <property type="entry name" value="Integrase_recombinase_N"/>
</dbReference>
<feature type="active site" evidence="9">
    <location>
        <position position="275"/>
    </location>
</feature>
<dbReference type="NCBIfam" id="NF001399">
    <property type="entry name" value="PRK00283.1"/>
    <property type="match status" value="1"/>
</dbReference>
<evidence type="ECO:0000256" key="7">
    <source>
        <dbReference type="ARBA" id="ARBA00023172"/>
    </source>
</evidence>
<evidence type="ECO:0000256" key="1">
    <source>
        <dbReference type="ARBA" id="ARBA00004496"/>
    </source>
</evidence>
<feature type="active site" description="O-(3'-phospho-DNA)-tyrosine intermediate" evidence="9">
    <location>
        <position position="284"/>
    </location>
</feature>
<comment type="caution">
    <text evidence="12">The sequence shown here is derived from an EMBL/GenBank/DDBJ whole genome shotgun (WGS) entry which is preliminary data.</text>
</comment>
<feature type="active site" evidence="9">
    <location>
        <position position="249"/>
    </location>
</feature>
<sequence length="309" mass="33442">MSVDAFLEMMSAERGAAANTLAAYGRDLRDWSAALAPQTLLSASTGHLEGVLAVWAQGLNGEPALGASTAARKLSAMKQYCLFAQTEGLRADNPAHRLRAPKAAKPLPKGMSQDEVDRLLDHAATDQTPKGLRMMALLEILYAGGLRVSELVSLRTAQMRRRDGCLMIKGKGGRERLVPLTEPALDALARWMTVRDKTLPGGVDAAARAKPFLFPSNGKLGHLTRERFSQLLKDLARDAGLQPSRISPHVLRHAFATHLLEGGADLRAVQTLLGHADISTTQIYTHVLDARLKALVESAHPMAKNETIR</sequence>
<gene>
    <name evidence="12" type="primary">xerC_2</name>
    <name evidence="9" type="synonym">xerC</name>
    <name evidence="12" type="ORF">GCM10007853_19110</name>
</gene>
<evidence type="ECO:0000256" key="4">
    <source>
        <dbReference type="ARBA" id="ARBA00022829"/>
    </source>
</evidence>
<comment type="subunit">
    <text evidence="9">Forms a cyclic heterotetrameric complex composed of two molecules of XerC and two molecules of XerD.</text>
</comment>
<keyword evidence="3 9" id="KW-0132">Cell division</keyword>
<dbReference type="PANTHER" id="PTHR30349:SF90">
    <property type="entry name" value="TYROSINE RECOMBINASE XERD"/>
    <property type="match status" value="1"/>
</dbReference>
<keyword evidence="8 9" id="KW-0131">Cell cycle</keyword>
<evidence type="ECO:0000256" key="6">
    <source>
        <dbReference type="ARBA" id="ARBA00023125"/>
    </source>
</evidence>
<evidence type="ECO:0000259" key="11">
    <source>
        <dbReference type="PROSITE" id="PS51900"/>
    </source>
</evidence>
<proteinExistence type="inferred from homology"/>
<comment type="subcellular location">
    <subcellularLocation>
        <location evidence="1 9">Cytoplasm</location>
    </subcellularLocation>
</comment>
<reference evidence="12" key="1">
    <citation type="journal article" date="2014" name="Int. J. Syst. Evol. Microbiol.">
        <title>Complete genome of a new Firmicutes species belonging to the dominant human colonic microbiota ('Ruminococcus bicirculans') reveals two chromosomes and a selective capacity to utilize plant glucans.</title>
        <authorList>
            <consortium name="NISC Comparative Sequencing Program"/>
            <person name="Wegmann U."/>
            <person name="Louis P."/>
            <person name="Goesmann A."/>
            <person name="Henrissat B."/>
            <person name="Duncan S.H."/>
            <person name="Flint H.J."/>
        </authorList>
    </citation>
    <scope>NUCLEOTIDE SEQUENCE</scope>
    <source>
        <strain evidence="12">NBRC 108219</strain>
    </source>
</reference>
<dbReference type="InterPro" id="IPR011010">
    <property type="entry name" value="DNA_brk_join_enz"/>
</dbReference>
<keyword evidence="4 9" id="KW-0159">Chromosome partition</keyword>
<accession>A0ABQ5VCA0</accession>
<dbReference type="SUPFAM" id="SSF47823">
    <property type="entry name" value="lambda integrase-like, N-terminal domain"/>
    <property type="match status" value="1"/>
</dbReference>
<evidence type="ECO:0000313" key="12">
    <source>
        <dbReference type="EMBL" id="GLQ24037.1"/>
    </source>
</evidence>
<dbReference type="Pfam" id="PF02899">
    <property type="entry name" value="Phage_int_SAM_1"/>
    <property type="match status" value="1"/>
</dbReference>
<dbReference type="EMBL" id="BSNK01000002">
    <property type="protein sequence ID" value="GLQ24037.1"/>
    <property type="molecule type" value="Genomic_DNA"/>
</dbReference>
<protein>
    <recommendedName>
        <fullName evidence="9">Tyrosine recombinase XerC</fullName>
    </recommendedName>
</protein>
<keyword evidence="13" id="KW-1185">Reference proteome</keyword>
<keyword evidence="7 9" id="KW-0233">DNA recombination</keyword>
<organism evidence="12 13">
    <name type="scientific">Algimonas ampicilliniresistens</name>
    <dbReference type="NCBI Taxonomy" id="1298735"/>
    <lineage>
        <taxon>Bacteria</taxon>
        <taxon>Pseudomonadati</taxon>
        <taxon>Pseudomonadota</taxon>
        <taxon>Alphaproteobacteria</taxon>
        <taxon>Maricaulales</taxon>
        <taxon>Robiginitomaculaceae</taxon>
        <taxon>Algimonas</taxon>
    </lineage>
</organism>